<evidence type="ECO:0000313" key="1">
    <source>
        <dbReference type="EMBL" id="CDW40412.1"/>
    </source>
</evidence>
<accession>A0A0K2URD4</accession>
<sequence length="52" mass="6200">MIAVLLLEVLFIDKPPILFDLVRDPDQCPFSYLIDDSRRTFANFLFVLKRRE</sequence>
<dbReference type="AlphaFoldDB" id="A0A0K2URD4"/>
<proteinExistence type="predicted"/>
<organism evidence="1">
    <name type="scientific">Lepeophtheirus salmonis</name>
    <name type="common">Salmon louse</name>
    <name type="synonym">Caligus salmonis</name>
    <dbReference type="NCBI Taxonomy" id="72036"/>
    <lineage>
        <taxon>Eukaryota</taxon>
        <taxon>Metazoa</taxon>
        <taxon>Ecdysozoa</taxon>
        <taxon>Arthropoda</taxon>
        <taxon>Crustacea</taxon>
        <taxon>Multicrustacea</taxon>
        <taxon>Hexanauplia</taxon>
        <taxon>Copepoda</taxon>
        <taxon>Siphonostomatoida</taxon>
        <taxon>Caligidae</taxon>
        <taxon>Lepeophtheirus</taxon>
    </lineage>
</organism>
<dbReference type="EMBL" id="HACA01023051">
    <property type="protein sequence ID" value="CDW40412.1"/>
    <property type="molecule type" value="Transcribed_RNA"/>
</dbReference>
<name>A0A0K2URD4_LEPSM</name>
<reference evidence="1" key="1">
    <citation type="submission" date="2014-05" db="EMBL/GenBank/DDBJ databases">
        <authorList>
            <person name="Chronopoulou M."/>
        </authorList>
    </citation>
    <scope>NUCLEOTIDE SEQUENCE</scope>
    <source>
        <tissue evidence="1">Whole organism</tissue>
    </source>
</reference>
<protein>
    <submittedName>
        <fullName evidence="1">Uncharacterized protein</fullName>
    </submittedName>
</protein>